<dbReference type="AlphaFoldDB" id="A0A1X6MP70"/>
<organism evidence="1 2">
    <name type="scientific">Postia placenta MAD-698-R-SB12</name>
    <dbReference type="NCBI Taxonomy" id="670580"/>
    <lineage>
        <taxon>Eukaryota</taxon>
        <taxon>Fungi</taxon>
        <taxon>Dikarya</taxon>
        <taxon>Basidiomycota</taxon>
        <taxon>Agaricomycotina</taxon>
        <taxon>Agaricomycetes</taxon>
        <taxon>Polyporales</taxon>
        <taxon>Adustoporiaceae</taxon>
        <taxon>Rhodonia</taxon>
    </lineage>
</organism>
<dbReference type="EMBL" id="KZ110605">
    <property type="protein sequence ID" value="OSX58175.1"/>
    <property type="molecule type" value="Genomic_DNA"/>
</dbReference>
<evidence type="ECO:0000313" key="1">
    <source>
        <dbReference type="EMBL" id="OSX58175.1"/>
    </source>
</evidence>
<keyword evidence="2" id="KW-1185">Reference proteome</keyword>
<dbReference type="OrthoDB" id="10411254at2759"/>
<gene>
    <name evidence="1" type="ORF">POSPLADRAFT_1154166</name>
</gene>
<dbReference type="GeneID" id="36331768"/>
<reference evidence="1 2" key="1">
    <citation type="submission" date="2017-04" db="EMBL/GenBank/DDBJ databases">
        <title>Genome Sequence of the Model Brown-Rot Fungus Postia placenta SB12.</title>
        <authorList>
            <consortium name="DOE Joint Genome Institute"/>
            <person name="Gaskell J."/>
            <person name="Kersten P."/>
            <person name="Larrondo L.F."/>
            <person name="Canessa P."/>
            <person name="Martinez D."/>
            <person name="Hibbett D."/>
            <person name="Schmoll M."/>
            <person name="Kubicek C.P."/>
            <person name="Martinez A.T."/>
            <person name="Yadav J."/>
            <person name="Master E."/>
            <person name="Magnuson J.K."/>
            <person name="James T."/>
            <person name="Yaver D."/>
            <person name="Berka R."/>
            <person name="Labutti K."/>
            <person name="Lipzen A."/>
            <person name="Aerts A."/>
            <person name="Barry K."/>
            <person name="Henrissat B."/>
            <person name="Blanchette R."/>
            <person name="Grigoriev I."/>
            <person name="Cullen D."/>
        </authorList>
    </citation>
    <scope>NUCLEOTIDE SEQUENCE [LARGE SCALE GENOMIC DNA]</scope>
    <source>
        <strain evidence="1 2">MAD-698-R-SB12</strain>
    </source>
</reference>
<sequence length="188" mass="20799">MSSPAAAPDKETLKLLLPLRYDGKTVIECDRFLLQLRIYWMVNMSLTTIELKVQVALSLLDGDARAWATVTGSSPQKGKIKKRLDAVPTHDITPPSTAHDLMRGALAHLPPRAAACFKLPDRCYRPHCRSCRDLRSSDWGKPNSWGRPTDSYRSDGELCSNLRLGTRNVLVSKGNTEVAGSSPRKGKN</sequence>
<dbReference type="RefSeq" id="XP_024334969.1">
    <property type="nucleotide sequence ID" value="XM_024486819.1"/>
</dbReference>
<proteinExistence type="predicted"/>
<protein>
    <submittedName>
        <fullName evidence="1">Uncharacterized protein</fullName>
    </submittedName>
</protein>
<evidence type="ECO:0000313" key="2">
    <source>
        <dbReference type="Proteomes" id="UP000194127"/>
    </source>
</evidence>
<name>A0A1X6MP70_9APHY</name>
<accession>A0A1X6MP70</accession>
<dbReference type="STRING" id="670580.A0A1X6MP70"/>
<dbReference type="Proteomes" id="UP000194127">
    <property type="component" value="Unassembled WGS sequence"/>
</dbReference>